<dbReference type="SFLD" id="SFLDS00019">
    <property type="entry name" value="Glutathione_Transferase_(cytos"/>
    <property type="match status" value="4"/>
</dbReference>
<dbReference type="PROSITE" id="PS50405">
    <property type="entry name" value="GST_CTER"/>
    <property type="match status" value="3"/>
</dbReference>
<dbReference type="Pfam" id="PF00043">
    <property type="entry name" value="GST_C"/>
    <property type="match status" value="2"/>
</dbReference>
<dbReference type="InterPro" id="IPR040077">
    <property type="entry name" value="GST_C_Theta"/>
</dbReference>
<evidence type="ECO:0000256" key="8">
    <source>
        <dbReference type="ARBA" id="ARBA00047960"/>
    </source>
</evidence>
<comment type="function">
    <text evidence="1">Conjugation of reduced glutathione to a wide number of exogenous and endogenous hydrophobic electrophiles.</text>
</comment>
<name>A0A643BUG6_BALPH</name>
<dbReference type="InterPro" id="IPR010987">
    <property type="entry name" value="Glutathione-S-Trfase_C-like"/>
</dbReference>
<dbReference type="GO" id="GO:0006749">
    <property type="term" value="P:glutathione metabolic process"/>
    <property type="evidence" value="ECO:0007669"/>
    <property type="project" value="TreeGrafter"/>
</dbReference>
<gene>
    <name evidence="13" type="ORF">E2I00_003036</name>
</gene>
<comment type="subcellular location">
    <subcellularLocation>
        <location evidence="2">Cytoplasm</location>
    </subcellularLocation>
</comment>
<keyword evidence="14" id="KW-1185">Reference proteome</keyword>
<dbReference type="Gene3D" id="1.20.1050.10">
    <property type="match status" value="4"/>
</dbReference>
<dbReference type="GO" id="GO:0004364">
    <property type="term" value="F:glutathione transferase activity"/>
    <property type="evidence" value="ECO:0007669"/>
    <property type="project" value="UniProtKB-EC"/>
</dbReference>
<evidence type="ECO:0000256" key="2">
    <source>
        <dbReference type="ARBA" id="ARBA00004496"/>
    </source>
</evidence>
<dbReference type="CDD" id="cd03183">
    <property type="entry name" value="GST_C_Theta"/>
    <property type="match status" value="2"/>
</dbReference>
<dbReference type="SFLD" id="SFLDG01153">
    <property type="entry name" value="Main.4:_Theta-like"/>
    <property type="match status" value="1"/>
</dbReference>
<dbReference type="SUPFAM" id="SSF47616">
    <property type="entry name" value="GST C-terminal domain-like"/>
    <property type="match status" value="4"/>
</dbReference>
<dbReference type="FunFam" id="3.40.30.10:FF:000086">
    <property type="entry name" value="Glutathione S-transferase theta-1"/>
    <property type="match status" value="2"/>
</dbReference>
<feature type="domain" description="GST C-terminal" evidence="12">
    <location>
        <begin position="554"/>
        <end position="692"/>
    </location>
</feature>
<dbReference type="GO" id="GO:0005737">
    <property type="term" value="C:cytoplasm"/>
    <property type="evidence" value="ECO:0007669"/>
    <property type="project" value="UniProtKB-SubCell"/>
</dbReference>
<feature type="domain" description="GST N-terminal" evidence="11">
    <location>
        <begin position="1"/>
        <end position="75"/>
    </location>
</feature>
<dbReference type="PANTHER" id="PTHR43917">
    <property type="match status" value="1"/>
</dbReference>
<proteinExistence type="inferred from homology"/>
<evidence type="ECO:0000256" key="9">
    <source>
        <dbReference type="ARBA" id="ARBA00067096"/>
    </source>
</evidence>
<evidence type="ECO:0000259" key="12">
    <source>
        <dbReference type="PROSITE" id="PS50405"/>
    </source>
</evidence>
<dbReference type="InterPro" id="IPR004046">
    <property type="entry name" value="GST_C"/>
</dbReference>
<dbReference type="CDD" id="cd03050">
    <property type="entry name" value="GST_N_Theta"/>
    <property type="match status" value="3"/>
</dbReference>
<keyword evidence="6" id="KW-0963">Cytoplasm</keyword>
<dbReference type="PROSITE" id="PS50404">
    <property type="entry name" value="GST_NTER"/>
    <property type="match status" value="4"/>
</dbReference>
<comment type="caution">
    <text evidence="13">The sequence shown here is derived from an EMBL/GenBank/DDBJ whole genome shotgun (WGS) entry which is preliminary data.</text>
</comment>
<accession>A0A643BUG6</accession>
<sequence length="956" mass="107832">PLPCHLHFHQEEQHPFRDAPCGAGTGWAELGEHLKPEFLKVNPLGKVPALRDGDFLVAESVAILLYLSHKCQTEAHWYPPELQAHTRVDEYLAWQHTAIQLPATNVYLCKSLLPHFSGQPVDAVQLEQLLGKLIPALQHLDQEVLAARPFLATEQVSLADLMAFTELMQTGPGLLCGEPVWRPPWALSSSRRPTGECFSLGTPKRPSGTPSWPRSLCRGCRVQVLGLATAGPNLGWKFLVSSGPSMGLELYLDLLSASCRAVYIFARKNSIPFDFQFVDLLKGHHHSKEYIEINPLRKLPSLKDGTFVLSESVAILFYLCRKYSAPSHWYPPDLHTRARVDEFMAWQHTAIQLPMNKILWIKLLIPMIAGEEVPAEKTEQVLAEVKNNLKLFEEKFLQEKMFITGDNISLADLVALVEMMQPMAGNHNVFLNSSKLAEWRMRVELAIGSGLFWEAHDRLVKLVEWDCSTLDPMLYLDLLSQPCRAIYIFAKKNGIPFELCSVDLHKGQHLSDVFAQVNPRQKVPALKGGDFILTESVAILLYLARKYKVPDHWTTQACAHVDEYLAWEHTTLRRNCLRLLWHKVMLPVYLGEPVSPEMLTATLVELDVTLQVFEDKFLQNKAFLAGPHISLADLIAITELMHPVGAGCQVFEGRPKLAAWHQRLEAAVGEVLFQEAHEVILKAKDSQPADPTIKRKLMPRVLSMIHPALILTLAPAMGLQLYLDLLSQPCRAVYIFAKKNGIPFELRTVDLLKGQHYSDDFAQVNPLRKVPALKDGDFTLAESVAILLYLTRKYEAPDHWYPQDLQARARVDEYLAWQHTALRTSCTRTMWQKMLFPVLLGQRVPPETLASTLAELDRCLQLLEDKFLKDQDFLSGPHISVADLVAITELMHPVSAGCDIFKSRPKLAAWRQRVEAAVGEDLFQEAHAVIMKAKDLPPADTAMKERLKPLAQLLLQ</sequence>
<evidence type="ECO:0000259" key="11">
    <source>
        <dbReference type="PROSITE" id="PS50404"/>
    </source>
</evidence>
<dbReference type="Gene3D" id="3.40.30.10">
    <property type="entry name" value="Glutaredoxin"/>
    <property type="match status" value="4"/>
</dbReference>
<dbReference type="FunFam" id="1.20.1050.10:FF:000008">
    <property type="entry name" value="Glutathione S-transferase theta-1"/>
    <property type="match status" value="3"/>
</dbReference>
<dbReference type="EMBL" id="SGJD01004616">
    <property type="protein sequence ID" value="KAB0391400.1"/>
    <property type="molecule type" value="Genomic_DNA"/>
</dbReference>
<dbReference type="Pfam" id="PF02798">
    <property type="entry name" value="GST_N"/>
    <property type="match status" value="3"/>
</dbReference>
<dbReference type="Proteomes" id="UP000437017">
    <property type="component" value="Unassembled WGS sequence"/>
</dbReference>
<dbReference type="SFLD" id="SFLDG00358">
    <property type="entry name" value="Main_(cytGST)"/>
    <property type="match status" value="4"/>
</dbReference>
<comment type="subunit">
    <text evidence="4">Homodimer.</text>
</comment>
<evidence type="ECO:0000256" key="3">
    <source>
        <dbReference type="ARBA" id="ARBA00009899"/>
    </source>
</evidence>
<protein>
    <recommendedName>
        <fullName evidence="9">Glutathione S-transferase theta-4</fullName>
        <ecNumber evidence="5">2.5.1.18</ecNumber>
    </recommendedName>
    <alternativeName>
        <fullName evidence="10">GST class-theta-4</fullName>
    </alternativeName>
</protein>
<dbReference type="OrthoDB" id="422574at2759"/>
<dbReference type="InterPro" id="IPR036249">
    <property type="entry name" value="Thioredoxin-like_sf"/>
</dbReference>
<dbReference type="SUPFAM" id="SSF52833">
    <property type="entry name" value="Thioredoxin-like"/>
    <property type="match status" value="4"/>
</dbReference>
<reference evidence="13 14" key="1">
    <citation type="journal article" date="2019" name="PLoS ONE">
        <title>Genomic analyses reveal an absence of contemporary introgressive admixture between fin whales and blue whales, despite known hybrids.</title>
        <authorList>
            <person name="Westbury M.V."/>
            <person name="Petersen B."/>
            <person name="Lorenzen E.D."/>
        </authorList>
    </citation>
    <scope>NUCLEOTIDE SEQUENCE [LARGE SCALE GENOMIC DNA]</scope>
    <source>
        <strain evidence="13">FinWhale-01</strain>
    </source>
</reference>
<dbReference type="InterPro" id="IPR040075">
    <property type="entry name" value="GST_N_Theta"/>
</dbReference>
<dbReference type="FunFam" id="3.40.30.10:FF:000196">
    <property type="entry name" value="Glutathione S-transferase theta-4"/>
    <property type="match status" value="1"/>
</dbReference>
<comment type="similarity">
    <text evidence="3">Belongs to the GST superfamily. Theta family.</text>
</comment>
<evidence type="ECO:0000313" key="13">
    <source>
        <dbReference type="EMBL" id="KAB0391400.1"/>
    </source>
</evidence>
<keyword evidence="7" id="KW-0808">Transferase</keyword>
<evidence type="ECO:0000256" key="1">
    <source>
        <dbReference type="ARBA" id="ARBA00003701"/>
    </source>
</evidence>
<dbReference type="AlphaFoldDB" id="A0A643BUG6"/>
<feature type="non-terminal residue" evidence="13">
    <location>
        <position position="1"/>
    </location>
</feature>
<organism evidence="13 14">
    <name type="scientific">Balaenoptera physalus</name>
    <name type="common">Fin whale</name>
    <name type="synonym">Balaena physalus</name>
    <dbReference type="NCBI Taxonomy" id="9770"/>
    <lineage>
        <taxon>Eukaryota</taxon>
        <taxon>Metazoa</taxon>
        <taxon>Chordata</taxon>
        <taxon>Craniata</taxon>
        <taxon>Vertebrata</taxon>
        <taxon>Euteleostomi</taxon>
        <taxon>Mammalia</taxon>
        <taxon>Eutheria</taxon>
        <taxon>Laurasiatheria</taxon>
        <taxon>Artiodactyla</taxon>
        <taxon>Whippomorpha</taxon>
        <taxon>Cetacea</taxon>
        <taxon>Mysticeti</taxon>
        <taxon>Balaenopteridae</taxon>
        <taxon>Balaenoptera</taxon>
    </lineage>
</organism>
<feature type="domain" description="GST N-terminal" evidence="11">
    <location>
        <begin position="717"/>
        <end position="798"/>
    </location>
</feature>
<evidence type="ECO:0000256" key="7">
    <source>
        <dbReference type="ARBA" id="ARBA00022679"/>
    </source>
</evidence>
<evidence type="ECO:0000313" key="14">
    <source>
        <dbReference type="Proteomes" id="UP000437017"/>
    </source>
</evidence>
<evidence type="ECO:0000256" key="4">
    <source>
        <dbReference type="ARBA" id="ARBA00011738"/>
    </source>
</evidence>
<dbReference type="Pfam" id="PF13417">
    <property type="entry name" value="GST_N_3"/>
    <property type="match status" value="1"/>
</dbReference>
<comment type="catalytic activity">
    <reaction evidence="8">
        <text>RX + glutathione = an S-substituted glutathione + a halide anion + H(+)</text>
        <dbReference type="Rhea" id="RHEA:16437"/>
        <dbReference type="ChEBI" id="CHEBI:15378"/>
        <dbReference type="ChEBI" id="CHEBI:16042"/>
        <dbReference type="ChEBI" id="CHEBI:17792"/>
        <dbReference type="ChEBI" id="CHEBI:57925"/>
        <dbReference type="ChEBI" id="CHEBI:90779"/>
        <dbReference type="EC" id="2.5.1.18"/>
    </reaction>
</comment>
<feature type="domain" description="GST N-terminal" evidence="11">
    <location>
        <begin position="246"/>
        <end position="327"/>
    </location>
</feature>
<evidence type="ECO:0000256" key="6">
    <source>
        <dbReference type="ARBA" id="ARBA00022490"/>
    </source>
</evidence>
<dbReference type="EC" id="2.5.1.18" evidence="5"/>
<evidence type="ECO:0000256" key="10">
    <source>
        <dbReference type="ARBA" id="ARBA00074996"/>
    </source>
</evidence>
<dbReference type="InterPro" id="IPR051369">
    <property type="entry name" value="GST_Theta"/>
</dbReference>
<dbReference type="InterPro" id="IPR040079">
    <property type="entry name" value="Glutathione_S-Trfase"/>
</dbReference>
<evidence type="ECO:0000256" key="5">
    <source>
        <dbReference type="ARBA" id="ARBA00012452"/>
    </source>
</evidence>
<dbReference type="PANTHER" id="PTHR43917:SF12">
    <property type="entry name" value="GLUTATHIONE S-TRANSFERASE THETA-3"/>
    <property type="match status" value="1"/>
</dbReference>
<feature type="domain" description="GST C-terminal" evidence="12">
    <location>
        <begin position="333"/>
        <end position="463"/>
    </location>
</feature>
<feature type="domain" description="GST N-terminal" evidence="11">
    <location>
        <begin position="470"/>
        <end position="551"/>
    </location>
</feature>
<dbReference type="InterPro" id="IPR036282">
    <property type="entry name" value="Glutathione-S-Trfase_C_sf"/>
</dbReference>
<dbReference type="InterPro" id="IPR004045">
    <property type="entry name" value="Glutathione_S-Trfase_N"/>
</dbReference>
<feature type="domain" description="GST C-terminal" evidence="12">
    <location>
        <begin position="804"/>
        <end position="938"/>
    </location>
</feature>